<evidence type="ECO:0000256" key="3">
    <source>
        <dbReference type="SAM" id="Phobius"/>
    </source>
</evidence>
<feature type="chain" id="PRO_5012188245" description="LPXTG-motif cell wall anchor domain-containing protein" evidence="4">
    <location>
        <begin position="24"/>
        <end position="617"/>
    </location>
</feature>
<evidence type="ECO:0000256" key="2">
    <source>
        <dbReference type="SAM" id="MobiDB-lite"/>
    </source>
</evidence>
<feature type="transmembrane region" description="Helical" evidence="3">
    <location>
        <begin position="581"/>
        <end position="602"/>
    </location>
</feature>
<evidence type="ECO:0000256" key="4">
    <source>
        <dbReference type="SAM" id="SignalP"/>
    </source>
</evidence>
<organism evidence="5 6">
    <name type="scientific">Globicatella sulfidifaciens DSM 15739</name>
    <dbReference type="NCBI Taxonomy" id="1121925"/>
    <lineage>
        <taxon>Bacteria</taxon>
        <taxon>Bacillati</taxon>
        <taxon>Bacillota</taxon>
        <taxon>Bacilli</taxon>
        <taxon>Lactobacillales</taxon>
        <taxon>Aerococcaceae</taxon>
        <taxon>Globicatella</taxon>
    </lineage>
</organism>
<dbReference type="STRING" id="1121925.SAMN02746011_00789"/>
<dbReference type="OrthoDB" id="2138896at2"/>
<feature type="signal peptide" evidence="4">
    <location>
        <begin position="1"/>
        <end position="23"/>
    </location>
</feature>
<evidence type="ECO:0000313" key="5">
    <source>
        <dbReference type="EMBL" id="SJZ43898.1"/>
    </source>
</evidence>
<proteinExistence type="predicted"/>
<dbReference type="AlphaFoldDB" id="A0A1T4KNF0"/>
<gene>
    <name evidence="5" type="ORF">SAMN02746011_00789</name>
</gene>
<keyword evidence="4" id="KW-0732">Signal</keyword>
<keyword evidence="6" id="KW-1185">Reference proteome</keyword>
<feature type="region of interest" description="Disordered" evidence="2">
    <location>
        <begin position="421"/>
        <end position="574"/>
    </location>
</feature>
<feature type="coiled-coil region" evidence="1">
    <location>
        <begin position="63"/>
        <end position="97"/>
    </location>
</feature>
<keyword evidence="3" id="KW-0472">Membrane</keyword>
<keyword evidence="1" id="KW-0175">Coiled coil</keyword>
<evidence type="ECO:0000313" key="6">
    <source>
        <dbReference type="Proteomes" id="UP000189941"/>
    </source>
</evidence>
<dbReference type="Proteomes" id="UP000189941">
    <property type="component" value="Unassembled WGS sequence"/>
</dbReference>
<reference evidence="6" key="1">
    <citation type="submission" date="2017-02" db="EMBL/GenBank/DDBJ databases">
        <authorList>
            <person name="Varghese N."/>
            <person name="Submissions S."/>
        </authorList>
    </citation>
    <scope>NUCLEOTIDE SEQUENCE [LARGE SCALE GENOMIC DNA]</scope>
    <source>
        <strain evidence="6">DSM 15739</strain>
    </source>
</reference>
<evidence type="ECO:0008006" key="7">
    <source>
        <dbReference type="Google" id="ProtNLM"/>
    </source>
</evidence>
<feature type="compositionally biased region" description="Low complexity" evidence="2">
    <location>
        <begin position="500"/>
        <end position="547"/>
    </location>
</feature>
<feature type="compositionally biased region" description="Polar residues" evidence="2">
    <location>
        <begin position="465"/>
        <end position="491"/>
    </location>
</feature>
<evidence type="ECO:0000256" key="1">
    <source>
        <dbReference type="SAM" id="Coils"/>
    </source>
</evidence>
<name>A0A1T4KNF0_9LACT</name>
<sequence>MKKWHLIILIVFLNMMIVSNAVAAQAVELAEPYQLITQWEGDVINQENCQILIQNQFNQSDNMSELNHLITDYQTTLSELEIEFNRLTSEIESLENNENYSITQATNTLNEVIEGTYLMLQTTEPEFNNLTEAEQLSLVEMDQNVIDWQQYLEGIIQQQNEVIASRSIVETQYHETLYLLEVAQNQLAENQIADQQLNQCLLYAYSVPKLNAESFLMDHQMSSLTEYLATLDFYLSQLVPYPYYQLRFEDIYQQFTQILTLEEITQILNLKGNIQLDDDLKNAYQYREELSLNDVVRFVSIAQNDVYQRQTSEDYLMRYQELLLIKEAQFIYFSQINTNAWQLIKDNLANFLNSQGYVSDDAIALVRQLNQKYQVKLVTFNEATQTWQPVEALSTGYLAEYYYRDIDWHTLSEEETTSTIEIEETNVNTDDSNIEDTKEDEAPHHVVDSSSYQESHSLPKPLSGSRYSANRSTNTQQVPSTTKSSNNTDTLDNIKAKLATNQKTNDNKQSNNKSNTSTEQSNNQSSQKKTQSNKNPSSKKNSNNQSSETEASKTNGQQESTSKSNKNQTVQLPTTGEQQRVMTWALILLMLGAILILISTIYKRKQRQKLDEIDLDS</sequence>
<keyword evidence="3" id="KW-0812">Transmembrane</keyword>
<keyword evidence="3" id="KW-1133">Transmembrane helix</keyword>
<protein>
    <recommendedName>
        <fullName evidence="7">LPXTG-motif cell wall anchor domain-containing protein</fullName>
    </recommendedName>
</protein>
<feature type="compositionally biased region" description="Polar residues" evidence="2">
    <location>
        <begin position="548"/>
        <end position="574"/>
    </location>
</feature>
<accession>A0A1T4KNF0</accession>
<dbReference type="RefSeq" id="WP_078755586.1">
    <property type="nucleotide sequence ID" value="NZ_FUWO01000005.1"/>
</dbReference>
<dbReference type="EMBL" id="FUWO01000005">
    <property type="protein sequence ID" value="SJZ43898.1"/>
    <property type="molecule type" value="Genomic_DNA"/>
</dbReference>